<reference evidence="2 3" key="1">
    <citation type="submission" date="2019-02" db="EMBL/GenBank/DDBJ databases">
        <title>Deep-cultivation of Planctomycetes and their phenomic and genomic characterization uncovers novel biology.</title>
        <authorList>
            <person name="Wiegand S."/>
            <person name="Jogler M."/>
            <person name="Boedeker C."/>
            <person name="Pinto D."/>
            <person name="Vollmers J."/>
            <person name="Rivas-Marin E."/>
            <person name="Kohn T."/>
            <person name="Peeters S.H."/>
            <person name="Heuer A."/>
            <person name="Rast P."/>
            <person name="Oberbeckmann S."/>
            <person name="Bunk B."/>
            <person name="Jeske O."/>
            <person name="Meyerdierks A."/>
            <person name="Storesund J.E."/>
            <person name="Kallscheuer N."/>
            <person name="Luecker S."/>
            <person name="Lage O.M."/>
            <person name="Pohl T."/>
            <person name="Merkel B.J."/>
            <person name="Hornburger P."/>
            <person name="Mueller R.-W."/>
            <person name="Bruemmer F."/>
            <person name="Labrenz M."/>
            <person name="Spormann A.M."/>
            <person name="Op den Camp H."/>
            <person name="Overmann J."/>
            <person name="Amann R."/>
            <person name="Jetten M.S.M."/>
            <person name="Mascher T."/>
            <person name="Medema M.H."/>
            <person name="Devos D.P."/>
            <person name="Kaster A.-K."/>
            <person name="Ovreas L."/>
            <person name="Rohde M."/>
            <person name="Galperin M.Y."/>
            <person name="Jogler C."/>
        </authorList>
    </citation>
    <scope>NUCLEOTIDE SEQUENCE [LARGE SCALE GENOMIC DNA]</scope>
    <source>
        <strain evidence="2 3">Pan44</strain>
    </source>
</reference>
<feature type="region of interest" description="Disordered" evidence="1">
    <location>
        <begin position="1"/>
        <end position="24"/>
    </location>
</feature>
<dbReference type="RefSeq" id="WP_145033941.1">
    <property type="nucleotide sequence ID" value="NZ_CP036271.1"/>
</dbReference>
<dbReference type="OrthoDB" id="284479at2"/>
<dbReference type="InParanoid" id="A0A517SK17"/>
<name>A0A517SK17_9PLAN</name>
<keyword evidence="3" id="KW-1185">Reference proteome</keyword>
<dbReference type="AlphaFoldDB" id="A0A517SK17"/>
<organism evidence="2 3">
    <name type="scientific">Caulifigura coniformis</name>
    <dbReference type="NCBI Taxonomy" id="2527983"/>
    <lineage>
        <taxon>Bacteria</taxon>
        <taxon>Pseudomonadati</taxon>
        <taxon>Planctomycetota</taxon>
        <taxon>Planctomycetia</taxon>
        <taxon>Planctomycetales</taxon>
        <taxon>Planctomycetaceae</taxon>
        <taxon>Caulifigura</taxon>
    </lineage>
</organism>
<sequence length="111" mass="11744">MAKKSAVNKSQAIRDALAANPDKSPSEIAEMLKSEGITISAQYVSTIKSNAKIKTKRRVMVRRGRPGRAAGGSNSSMSTMDAALSLIKAAGGLEQAKNVLSTIEQISQIVR</sequence>
<protein>
    <submittedName>
        <fullName evidence="2">Uncharacterized protein</fullName>
    </submittedName>
</protein>
<evidence type="ECO:0000313" key="3">
    <source>
        <dbReference type="Proteomes" id="UP000315700"/>
    </source>
</evidence>
<evidence type="ECO:0000256" key="1">
    <source>
        <dbReference type="SAM" id="MobiDB-lite"/>
    </source>
</evidence>
<gene>
    <name evidence="2" type="ORF">Pan44_45210</name>
</gene>
<proteinExistence type="predicted"/>
<evidence type="ECO:0000313" key="2">
    <source>
        <dbReference type="EMBL" id="QDT56467.1"/>
    </source>
</evidence>
<dbReference type="Proteomes" id="UP000315700">
    <property type="component" value="Chromosome"/>
</dbReference>
<accession>A0A517SK17</accession>
<dbReference type="EMBL" id="CP036271">
    <property type="protein sequence ID" value="QDT56467.1"/>
    <property type="molecule type" value="Genomic_DNA"/>
</dbReference>
<dbReference type="KEGG" id="ccos:Pan44_45210"/>